<evidence type="ECO:0000259" key="3">
    <source>
        <dbReference type="Pfam" id="PF14302"/>
    </source>
</evidence>
<feature type="chain" id="PRO_5043144554" evidence="1">
    <location>
        <begin position="20"/>
        <end position="254"/>
    </location>
</feature>
<feature type="domain" description="DUF4377" evidence="3">
    <location>
        <begin position="168"/>
        <end position="250"/>
    </location>
</feature>
<reference evidence="4 5" key="1">
    <citation type="submission" date="2016-09" db="EMBL/GenBank/DDBJ databases">
        <authorList>
            <person name="Capua I."/>
            <person name="De Benedictis P."/>
            <person name="Joannis T."/>
            <person name="Lombin L.H."/>
            <person name="Cattoli G."/>
        </authorList>
    </citation>
    <scope>NUCLEOTIDE SEQUENCE [LARGE SCALE GENOMIC DNA]</scope>
    <source>
        <strain evidence="4 5">ANC 4671</strain>
    </source>
</reference>
<keyword evidence="5" id="KW-1185">Reference proteome</keyword>
<evidence type="ECO:0000259" key="2">
    <source>
        <dbReference type="Pfam" id="PF03724"/>
    </source>
</evidence>
<dbReference type="RefSeq" id="WP_070070826.1">
    <property type="nucleotide sequence ID" value="NZ_MKKK01000067.1"/>
</dbReference>
<dbReference type="Gene3D" id="2.40.128.270">
    <property type="match status" value="1"/>
</dbReference>
<dbReference type="Pfam" id="PF14302">
    <property type="entry name" value="DUF4377"/>
    <property type="match status" value="1"/>
</dbReference>
<dbReference type="InterPro" id="IPR025485">
    <property type="entry name" value="DUF4377"/>
</dbReference>
<dbReference type="InterPro" id="IPR038670">
    <property type="entry name" value="HslJ-like_sf"/>
</dbReference>
<gene>
    <name evidence="4" type="ORF">BJI46_05630</name>
</gene>
<proteinExistence type="predicted"/>
<name>A0A1E7QYU8_9GAMM</name>
<dbReference type="AlphaFoldDB" id="A0A1E7QYU8"/>
<feature type="signal peptide" evidence="1">
    <location>
        <begin position="1"/>
        <end position="19"/>
    </location>
</feature>
<evidence type="ECO:0000313" key="5">
    <source>
        <dbReference type="Proteomes" id="UP000185895"/>
    </source>
</evidence>
<dbReference type="Pfam" id="PF03724">
    <property type="entry name" value="META"/>
    <property type="match status" value="1"/>
</dbReference>
<feature type="domain" description="DUF306" evidence="2">
    <location>
        <begin position="52"/>
        <end position="119"/>
    </location>
</feature>
<dbReference type="Proteomes" id="UP000185895">
    <property type="component" value="Unassembled WGS sequence"/>
</dbReference>
<evidence type="ECO:0000256" key="1">
    <source>
        <dbReference type="SAM" id="SignalP"/>
    </source>
</evidence>
<evidence type="ECO:0000313" key="4">
    <source>
        <dbReference type="EMBL" id="OEY92230.1"/>
    </source>
</evidence>
<dbReference type="PANTHER" id="PTHR35535:SF1">
    <property type="entry name" value="HEAT SHOCK PROTEIN HSLJ"/>
    <property type="match status" value="1"/>
</dbReference>
<organism evidence="4 5">
    <name type="scientific">Acinetobacter qingfengensis</name>
    <dbReference type="NCBI Taxonomy" id="1262585"/>
    <lineage>
        <taxon>Bacteria</taxon>
        <taxon>Pseudomonadati</taxon>
        <taxon>Pseudomonadota</taxon>
        <taxon>Gammaproteobacteria</taxon>
        <taxon>Moraxellales</taxon>
        <taxon>Moraxellaceae</taxon>
        <taxon>Acinetobacter</taxon>
    </lineage>
</organism>
<dbReference type="InterPro" id="IPR053147">
    <property type="entry name" value="Hsp_HslJ-like"/>
</dbReference>
<dbReference type="PANTHER" id="PTHR35535">
    <property type="entry name" value="HEAT SHOCK PROTEIN HSLJ"/>
    <property type="match status" value="1"/>
</dbReference>
<dbReference type="OrthoDB" id="7871744at2"/>
<dbReference type="EMBL" id="MKKK01000067">
    <property type="protein sequence ID" value="OEY92230.1"/>
    <property type="molecule type" value="Genomic_DNA"/>
</dbReference>
<dbReference type="STRING" id="1262585.BJI46_05630"/>
<dbReference type="InterPro" id="IPR005184">
    <property type="entry name" value="DUF306_Meta_HslJ"/>
</dbReference>
<accession>A0A1E7QYU8</accession>
<keyword evidence="1" id="KW-0732">Signal</keyword>
<protein>
    <submittedName>
        <fullName evidence="4">Uncharacterized protein</fullName>
    </submittedName>
</protein>
<dbReference type="PROSITE" id="PS51257">
    <property type="entry name" value="PROKAR_LIPOPROTEIN"/>
    <property type="match status" value="1"/>
</dbReference>
<sequence>MKNQIFAVCTVLSMALLSACQTPLSSSDHVAHKMTSHSDLAQTLQQYTWSYQPKNTKQPIIVRFNQKQLGVYAGCNHMSTAFEISDQNLTTQNLVSTMMACDAQLMAQEKFAAQLFDQQKIQLTLLSTATTQPILRLTTATGQHYDFIGTMTPETKYQSQGETVFLEIDPQTQSCTGVAVQQCLKVREIKYNQQGIKTLVGDWQLFYQPIEGYQHSNQVRVVLRVKRYTIANPAADQSKFAYVKDMVVEQQSIR</sequence>
<comment type="caution">
    <text evidence="4">The sequence shown here is derived from an EMBL/GenBank/DDBJ whole genome shotgun (WGS) entry which is preliminary data.</text>
</comment>